<dbReference type="InterPro" id="IPR000719">
    <property type="entry name" value="Prot_kinase_dom"/>
</dbReference>
<evidence type="ECO:0000256" key="2">
    <source>
        <dbReference type="ARBA" id="ARBA00022840"/>
    </source>
</evidence>
<feature type="non-terminal residue" evidence="4">
    <location>
        <position position="273"/>
    </location>
</feature>
<dbReference type="InterPro" id="IPR011009">
    <property type="entry name" value="Kinase-like_dom_sf"/>
</dbReference>
<sequence length="273" mass="29847">MAPPSLRVGQVVAVKRVATKNSKRKAKALSAGRSASNARSFSASNNSAKGVGLSDTADLGLAECDLLRRLTWTTHIFVAGDKPKDEQDLDDLRKAEADAIKDVEREIGAGGGVVKLYEVIETEDSLFFVMEFCAIDLFHCITSRTGLPTHIVKDLFTQIANAVHFCHENGVFHRDLKPENILIDTNDFSVRLADFGLATDEDWSDNFGCGSVRYMSPECLGIPLDTILKPSTPTSQSSQTPAKPGYSPQKNDVWSLGVILINLLFARNPWHSP</sequence>
<keyword evidence="4" id="KW-0808">Transferase</keyword>
<comment type="caution">
    <text evidence="4">The sequence shown here is derived from an EMBL/GenBank/DDBJ whole genome shotgun (WGS) entry which is preliminary data.</text>
</comment>
<dbReference type="GO" id="GO:0005524">
    <property type="term" value="F:ATP binding"/>
    <property type="evidence" value="ECO:0007669"/>
    <property type="project" value="UniProtKB-KW"/>
</dbReference>
<dbReference type="GO" id="GO:0035556">
    <property type="term" value="P:intracellular signal transduction"/>
    <property type="evidence" value="ECO:0007669"/>
    <property type="project" value="TreeGrafter"/>
</dbReference>
<dbReference type="PANTHER" id="PTHR24346:SF30">
    <property type="entry name" value="MATERNAL EMBRYONIC LEUCINE ZIPPER KINASE"/>
    <property type="match status" value="1"/>
</dbReference>
<evidence type="ECO:0000313" key="5">
    <source>
        <dbReference type="Proteomes" id="UP000193642"/>
    </source>
</evidence>
<dbReference type="STRING" id="329046.A0A1Y2CWV8"/>
<dbReference type="GO" id="GO:0004674">
    <property type="term" value="F:protein serine/threonine kinase activity"/>
    <property type="evidence" value="ECO:0007669"/>
    <property type="project" value="TreeGrafter"/>
</dbReference>
<dbReference type="OrthoDB" id="541276at2759"/>
<dbReference type="SUPFAM" id="SSF56112">
    <property type="entry name" value="Protein kinase-like (PK-like)"/>
    <property type="match status" value="1"/>
</dbReference>
<dbReference type="EMBL" id="MCGO01000005">
    <property type="protein sequence ID" value="ORY51521.1"/>
    <property type="molecule type" value="Genomic_DNA"/>
</dbReference>
<evidence type="ECO:0000259" key="3">
    <source>
        <dbReference type="PROSITE" id="PS50011"/>
    </source>
</evidence>
<gene>
    <name evidence="4" type="ORF">BCR33DRAFT_655890</name>
</gene>
<accession>A0A1Y2CWV8</accession>
<organism evidence="4 5">
    <name type="scientific">Rhizoclosmatium globosum</name>
    <dbReference type="NCBI Taxonomy" id="329046"/>
    <lineage>
        <taxon>Eukaryota</taxon>
        <taxon>Fungi</taxon>
        <taxon>Fungi incertae sedis</taxon>
        <taxon>Chytridiomycota</taxon>
        <taxon>Chytridiomycota incertae sedis</taxon>
        <taxon>Chytridiomycetes</taxon>
        <taxon>Chytridiales</taxon>
        <taxon>Chytriomycetaceae</taxon>
        <taxon>Rhizoclosmatium</taxon>
    </lineage>
</organism>
<dbReference type="PROSITE" id="PS50011">
    <property type="entry name" value="PROTEIN_KINASE_DOM"/>
    <property type="match status" value="1"/>
</dbReference>
<dbReference type="AlphaFoldDB" id="A0A1Y2CWV8"/>
<dbReference type="Pfam" id="PF00069">
    <property type="entry name" value="Pkinase"/>
    <property type="match status" value="1"/>
</dbReference>
<keyword evidence="4" id="KW-0418">Kinase</keyword>
<keyword evidence="1" id="KW-0547">Nucleotide-binding</keyword>
<dbReference type="PANTHER" id="PTHR24346">
    <property type="entry name" value="MAP/MICROTUBULE AFFINITY-REGULATING KINASE"/>
    <property type="match status" value="1"/>
</dbReference>
<dbReference type="InterPro" id="IPR008271">
    <property type="entry name" value="Ser/Thr_kinase_AS"/>
</dbReference>
<keyword evidence="5" id="KW-1185">Reference proteome</keyword>
<dbReference type="Gene3D" id="1.10.510.10">
    <property type="entry name" value="Transferase(Phosphotransferase) domain 1"/>
    <property type="match status" value="1"/>
</dbReference>
<proteinExistence type="predicted"/>
<dbReference type="SMART" id="SM00220">
    <property type="entry name" value="S_TKc"/>
    <property type="match status" value="1"/>
</dbReference>
<feature type="domain" description="Protein kinase" evidence="3">
    <location>
        <begin position="1"/>
        <end position="273"/>
    </location>
</feature>
<evidence type="ECO:0000313" key="4">
    <source>
        <dbReference type="EMBL" id="ORY51521.1"/>
    </source>
</evidence>
<evidence type="ECO:0000256" key="1">
    <source>
        <dbReference type="ARBA" id="ARBA00022741"/>
    </source>
</evidence>
<dbReference type="GO" id="GO:0005737">
    <property type="term" value="C:cytoplasm"/>
    <property type="evidence" value="ECO:0007669"/>
    <property type="project" value="TreeGrafter"/>
</dbReference>
<name>A0A1Y2CWV8_9FUNG</name>
<reference evidence="4 5" key="1">
    <citation type="submission" date="2016-07" db="EMBL/GenBank/DDBJ databases">
        <title>Pervasive Adenine N6-methylation of Active Genes in Fungi.</title>
        <authorList>
            <consortium name="DOE Joint Genome Institute"/>
            <person name="Mondo S.J."/>
            <person name="Dannebaum R.O."/>
            <person name="Kuo R.C."/>
            <person name="Labutti K."/>
            <person name="Haridas S."/>
            <person name="Kuo A."/>
            <person name="Salamov A."/>
            <person name="Ahrendt S.R."/>
            <person name="Lipzen A."/>
            <person name="Sullivan W."/>
            <person name="Andreopoulos W.B."/>
            <person name="Clum A."/>
            <person name="Lindquist E."/>
            <person name="Daum C."/>
            <person name="Ramamoorthy G.K."/>
            <person name="Gryganskyi A."/>
            <person name="Culley D."/>
            <person name="Magnuson J.K."/>
            <person name="James T.Y."/>
            <person name="O'Malley M.A."/>
            <person name="Stajich J.E."/>
            <person name="Spatafora J.W."/>
            <person name="Visel A."/>
            <person name="Grigoriev I.V."/>
        </authorList>
    </citation>
    <scope>NUCLEOTIDE SEQUENCE [LARGE SCALE GENOMIC DNA]</scope>
    <source>
        <strain evidence="4 5">JEL800</strain>
    </source>
</reference>
<dbReference type="PROSITE" id="PS00108">
    <property type="entry name" value="PROTEIN_KINASE_ST"/>
    <property type="match status" value="1"/>
</dbReference>
<dbReference type="Proteomes" id="UP000193642">
    <property type="component" value="Unassembled WGS sequence"/>
</dbReference>
<keyword evidence="2" id="KW-0067">ATP-binding</keyword>
<protein>
    <submittedName>
        <fullName evidence="4">Pkinase-domain-containing protein</fullName>
    </submittedName>
</protein>